<dbReference type="KEGG" id="mec:Q7C_1780"/>
<name>I1YJ28_METFJ</name>
<dbReference type="EMBL" id="CP003380">
    <property type="protein sequence ID" value="AFJ02921.1"/>
    <property type="molecule type" value="Genomic_DNA"/>
</dbReference>
<sequence>MSVVVKLGGSLYRDGFLAAWLKTLTGSAQTQQIIIVPGGGPFANTVRTAQTDYPMLSQTAAHRMALLAMRQYGLLLNDLTAAAETFTDSNQKLPATGLFIWLPDDEALLQTDLPHSWQLTSDSLALWLTAAQGLKELLLVKSAAIDSDHVEQLTASGIIDGYFGRFFEHFSIPCSVTHAADFEDFLSKKIPLR</sequence>
<accession>I1YJ28</accession>
<dbReference type="eggNOG" id="COG2054">
    <property type="taxonomic scope" value="Bacteria"/>
</dbReference>
<dbReference type="RefSeq" id="WP_014704341.1">
    <property type="nucleotide sequence ID" value="NC_017856.1"/>
</dbReference>
<dbReference type="InterPro" id="IPR001048">
    <property type="entry name" value="Asp/Glu/Uridylate_kinase"/>
</dbReference>
<feature type="domain" description="Aspartate/glutamate/uridylate kinase" evidence="1">
    <location>
        <begin position="2"/>
        <end position="94"/>
    </location>
</feature>
<dbReference type="InterPro" id="IPR036393">
    <property type="entry name" value="AceGlu_kinase-like_sf"/>
</dbReference>
<keyword evidence="3" id="KW-1185">Reference proteome</keyword>
<dbReference type="PATRIC" id="fig|754477.3.peg.1751"/>
<dbReference type="AlphaFoldDB" id="I1YJ28"/>
<dbReference type="Gene3D" id="3.40.1160.10">
    <property type="entry name" value="Acetylglutamate kinase-like"/>
    <property type="match status" value="1"/>
</dbReference>
<reference evidence="2 3" key="1">
    <citation type="journal article" date="2012" name="J. Bacteriol.">
        <title>Complete genome sequences of Methylophaga sp. strain JAM1 and Methylophaga sp. strain JAM7.</title>
        <authorList>
            <person name="Villeneuve C."/>
            <person name="Martineau C."/>
            <person name="Mauffrey F."/>
            <person name="Villemur R."/>
        </authorList>
    </citation>
    <scope>NUCLEOTIDE SEQUENCE [LARGE SCALE GENOMIC DNA]</scope>
    <source>
        <strain evidence="2 3">JAM7</strain>
    </source>
</reference>
<protein>
    <submittedName>
        <fullName evidence="2">Delta 1-pyrroline-5-carboxylate synthetase</fullName>
    </submittedName>
</protein>
<dbReference type="Proteomes" id="UP000009145">
    <property type="component" value="Chromosome"/>
</dbReference>
<dbReference type="SUPFAM" id="SSF53633">
    <property type="entry name" value="Carbamate kinase-like"/>
    <property type="match status" value="1"/>
</dbReference>
<evidence type="ECO:0000313" key="2">
    <source>
        <dbReference type="EMBL" id="AFJ02921.1"/>
    </source>
</evidence>
<dbReference type="Pfam" id="PF00696">
    <property type="entry name" value="AA_kinase"/>
    <property type="match status" value="1"/>
</dbReference>
<evidence type="ECO:0000259" key="1">
    <source>
        <dbReference type="Pfam" id="PF00696"/>
    </source>
</evidence>
<dbReference type="STRING" id="754477.Q7C_1780"/>
<proteinExistence type="predicted"/>
<evidence type="ECO:0000313" key="3">
    <source>
        <dbReference type="Proteomes" id="UP000009145"/>
    </source>
</evidence>
<dbReference type="HOGENOM" id="CLU_089197_1_0_6"/>
<organism evidence="2 3">
    <name type="scientific">Methylophaga frappieri (strain ATCC BAA-2434 / DSM 25690 / JAM7)</name>
    <dbReference type="NCBI Taxonomy" id="754477"/>
    <lineage>
        <taxon>Bacteria</taxon>
        <taxon>Pseudomonadati</taxon>
        <taxon>Pseudomonadota</taxon>
        <taxon>Gammaproteobacteria</taxon>
        <taxon>Thiotrichales</taxon>
        <taxon>Piscirickettsiaceae</taxon>
        <taxon>Methylophaga</taxon>
    </lineage>
</organism>
<dbReference type="OrthoDB" id="8526978at2"/>
<gene>
    <name evidence="2" type="ordered locus">Q7C_1780</name>
</gene>